<organism evidence="2 3">
    <name type="scientific">Hydnum rufescens UP504</name>
    <dbReference type="NCBI Taxonomy" id="1448309"/>
    <lineage>
        <taxon>Eukaryota</taxon>
        <taxon>Fungi</taxon>
        <taxon>Dikarya</taxon>
        <taxon>Basidiomycota</taxon>
        <taxon>Agaricomycotina</taxon>
        <taxon>Agaricomycetes</taxon>
        <taxon>Cantharellales</taxon>
        <taxon>Hydnaceae</taxon>
        <taxon>Hydnum</taxon>
    </lineage>
</organism>
<accession>A0A9P6DXH2</accession>
<name>A0A9P6DXH2_9AGAM</name>
<evidence type="ECO:0000313" key="2">
    <source>
        <dbReference type="EMBL" id="KAF9514613.1"/>
    </source>
</evidence>
<dbReference type="EMBL" id="MU128959">
    <property type="protein sequence ID" value="KAF9514613.1"/>
    <property type="molecule type" value="Genomic_DNA"/>
</dbReference>
<evidence type="ECO:0000313" key="3">
    <source>
        <dbReference type="Proteomes" id="UP000886523"/>
    </source>
</evidence>
<dbReference type="Proteomes" id="UP000886523">
    <property type="component" value="Unassembled WGS sequence"/>
</dbReference>
<reference evidence="2" key="1">
    <citation type="journal article" date="2020" name="Nat. Commun.">
        <title>Large-scale genome sequencing of mycorrhizal fungi provides insights into the early evolution of symbiotic traits.</title>
        <authorList>
            <person name="Miyauchi S."/>
            <person name="Kiss E."/>
            <person name="Kuo A."/>
            <person name="Drula E."/>
            <person name="Kohler A."/>
            <person name="Sanchez-Garcia M."/>
            <person name="Morin E."/>
            <person name="Andreopoulos B."/>
            <person name="Barry K.W."/>
            <person name="Bonito G."/>
            <person name="Buee M."/>
            <person name="Carver A."/>
            <person name="Chen C."/>
            <person name="Cichocki N."/>
            <person name="Clum A."/>
            <person name="Culley D."/>
            <person name="Crous P.W."/>
            <person name="Fauchery L."/>
            <person name="Girlanda M."/>
            <person name="Hayes R.D."/>
            <person name="Keri Z."/>
            <person name="LaButti K."/>
            <person name="Lipzen A."/>
            <person name="Lombard V."/>
            <person name="Magnuson J."/>
            <person name="Maillard F."/>
            <person name="Murat C."/>
            <person name="Nolan M."/>
            <person name="Ohm R.A."/>
            <person name="Pangilinan J."/>
            <person name="Pereira M.F."/>
            <person name="Perotto S."/>
            <person name="Peter M."/>
            <person name="Pfister S."/>
            <person name="Riley R."/>
            <person name="Sitrit Y."/>
            <person name="Stielow J.B."/>
            <person name="Szollosi G."/>
            <person name="Zifcakova L."/>
            <person name="Stursova M."/>
            <person name="Spatafora J.W."/>
            <person name="Tedersoo L."/>
            <person name="Vaario L.M."/>
            <person name="Yamada A."/>
            <person name="Yan M."/>
            <person name="Wang P."/>
            <person name="Xu J."/>
            <person name="Bruns T."/>
            <person name="Baldrian P."/>
            <person name="Vilgalys R."/>
            <person name="Dunand C."/>
            <person name="Henrissat B."/>
            <person name="Grigoriev I.V."/>
            <person name="Hibbett D."/>
            <person name="Nagy L.G."/>
            <person name="Martin F.M."/>
        </authorList>
    </citation>
    <scope>NUCLEOTIDE SEQUENCE</scope>
    <source>
        <strain evidence="2">UP504</strain>
    </source>
</reference>
<evidence type="ECO:0000256" key="1">
    <source>
        <dbReference type="SAM" id="MobiDB-lite"/>
    </source>
</evidence>
<feature type="compositionally biased region" description="Polar residues" evidence="1">
    <location>
        <begin position="13"/>
        <end position="27"/>
    </location>
</feature>
<feature type="region of interest" description="Disordered" evidence="1">
    <location>
        <begin position="1"/>
        <end position="30"/>
    </location>
</feature>
<comment type="caution">
    <text evidence="2">The sequence shown here is derived from an EMBL/GenBank/DDBJ whole genome shotgun (WGS) entry which is preliminary data.</text>
</comment>
<sequence>MIGIAIEPRRNESQAGPLSETSWNQGLSAPGAHNLLDRDVPLLNFNPKIVQKEPGKGSEIPASGHHPNFTRAKSQSVCFLEYTFYPRRATLCHPQHSARILMTDIRLHLAHVNNRNKPVMEPGSPRGTVLYPFVAIASLAQSFHIDTDQTKLQQ</sequence>
<dbReference type="AlphaFoldDB" id="A0A9P6DXH2"/>
<gene>
    <name evidence="2" type="ORF">BS47DRAFT_865722</name>
</gene>
<protein>
    <submittedName>
        <fullName evidence="2">Uncharacterized protein</fullName>
    </submittedName>
</protein>
<proteinExistence type="predicted"/>
<keyword evidence="3" id="KW-1185">Reference proteome</keyword>